<sequence>MFKKITIIWLCVILVLSGLGSFGYGGQAAAAEGKDSIPSATYITIHSLKEQFGVKEEWIEQKLDQGYSLYQLYKALQTDRTGGEAAEKWLEAQEISEPIQMEGLRPSGSSQQNNFSINALNEDAPGAGTTVDETGLNHVDIRDDASLYMTSYGAESISTATGEMMIQSTDLSLPGLIPFDLTRVYDSARATGQLGVEYDETTQTYSNKVTPRKEELSAGLGQGWRWDIPFMEKRGDHQYILIPGVGYYRLNANLELEGYVWNDLTIKRDATVTVNGVSSSYRLSIRNGYDYLFNEAGELLQITDGYLNSVNFHYTTLNGNQAIARIENSESQALTFAYDNLKVTVQLAGTDRKATYTQREDEGIRILREYTDALDRTTTYTYYYPESKFNFLPELQSNQNAQGVMHTALLSRITSPSSAITDYAYIPELKQIGEASSHFVFKVRERKSQFSTTEGEGVLDKVNFEYSGEDLEAYGQPASWTTKVKAENTVDIWTFSKTFSAAAHPDLVRADKHTLTGDDVTYSTELQYDNQTKRNLPTQMTEWVSEGGRTGEKLTTTMTYDANGMVTSEKRSTGQESTYDYETSKAPYHWIKPVRSTSKINSTLERYTETTYNSQGSVLRSSTKNGYGGQLLTESEVKLDDKGRVISTTDKGGYLSKDSVATLSYQANAGHLVKSKSITVNDAAGKAEALVESYEYTNAGELEKTTDASGEQESYQYDKEGRLLQIVHTDGTKSTTAYDDVKNIITNTSPDGIVTTERYNPLGLLVEEQTAEATYKYAYDREGNVTAVEDAEGNVTRVVVDAFGQAIETKYPDGTTGTTTIDAVSQTVTYKDAADNRTREKKDLLGRVTAVEEYRNGAYVPLQQTEYDIDGNVIASIDGNGQRTTYTYDALGQITTVTTPKQETSRYFYSYQGQVTQIVSPNTQTVTKQYDELGRLIKQTHPSPAGYATTLYYDKKSNLIKKQDRLGKVTEYTYNSDNMLTGMKAPDTNVSYTYDEIGRRTSMTDDHGKTTYSYRAADGMLNGLTFPDGTRLDYENNTQQRLGYTLTDAKGQSLRIHGEVDAMNRVTSMDITSGSGGASALAASGTTPVDRMTFSYASNSLLEKLSFGKGLSTSYQFNGYDLSGITISQGTSAVQQFAYEYDGNKNITSRTQNGETDQYTYDELSRIQTETGTQKETYTYDPNGNRYSTGSGKVYGLKDAQYTYDSQNRLIKATGEGKTVTYSYNGDGLLYERTEGDQTIRYYYDEEAKLMAEATVTSGKAELTYAYIYDLYGQLWARQDKQTGKLEYYQLNGHGDVVGLVDDAGKMLNSYTYDIWGGSLTTEETVPNMLRYAGEYWDDTVGLQYLRARWYDPGMARFIGEDTYEGELNDPLSLNLYSYVSNNPLKYVDPSGHIKNTAYYEIDLMLRDAMSVNKKTSEYWTNRSQLGVVFQKVYNDKNNNRFRYLYGLLTQTSPYKNSDGIASWAKSELLASLDSYTDRTWALAQSVETIIYSATGLVGSTKGNSSSIKTKGCNCFTADTKVQTDEGEKNIEDIEVGDMVLSKEEETGEVAYKEVTATFNHETEEIYKIHVGDQVIESTFNHPFYVEGRGWTFVKDLKIGDLLVKSDGNTLKIDSVELFYNQVTVYNITVDEFHTYFVSDLSIWVHNTNCSYKDITVGKSVRNISTNVTRADFEKSLLKDGWKKAVSKDGKVSIYSKDGARYTVRNNSNQGQPTAEFWAKGATGVTTKIRLGD</sequence>
<dbReference type="InterPro" id="IPR036844">
    <property type="entry name" value="Hint_dom_sf"/>
</dbReference>
<dbReference type="RefSeq" id="WP_111618806.1">
    <property type="nucleotide sequence ID" value="NZ_QLLI01000001.1"/>
</dbReference>
<dbReference type="PANTHER" id="PTHR32305">
    <property type="match status" value="1"/>
</dbReference>
<dbReference type="SMART" id="SM00306">
    <property type="entry name" value="HintN"/>
    <property type="match status" value="1"/>
</dbReference>
<dbReference type="InterPro" id="IPR050708">
    <property type="entry name" value="T6SS_VgrG/RHS"/>
</dbReference>
<dbReference type="InterPro" id="IPR006141">
    <property type="entry name" value="Intein_N"/>
</dbReference>
<dbReference type="NCBIfam" id="TIGR01643">
    <property type="entry name" value="YD_repeat_2x"/>
    <property type="match status" value="5"/>
</dbReference>
<dbReference type="CDD" id="cd00081">
    <property type="entry name" value="Hint"/>
    <property type="match status" value="1"/>
</dbReference>
<protein>
    <submittedName>
        <fullName evidence="3">Intein/intein/RHS repeat-associated protein</fullName>
    </submittedName>
</protein>
<dbReference type="InterPro" id="IPR030934">
    <property type="entry name" value="Intein_C"/>
</dbReference>
<comment type="caution">
    <text evidence="3">The sequence shown here is derived from an EMBL/GenBank/DDBJ whole genome shotgun (WGS) entry which is preliminary data.</text>
</comment>
<proteinExistence type="predicted"/>
<evidence type="ECO:0000256" key="1">
    <source>
        <dbReference type="ARBA" id="ARBA00022737"/>
    </source>
</evidence>
<dbReference type="Pfam" id="PF07591">
    <property type="entry name" value="PT-HINT"/>
    <property type="match status" value="1"/>
</dbReference>
<dbReference type="InterPro" id="IPR022385">
    <property type="entry name" value="Rhs_assc_core"/>
</dbReference>
<dbReference type="EMBL" id="QLLI01000001">
    <property type="protein sequence ID" value="RAJ03557.1"/>
    <property type="molecule type" value="Genomic_DNA"/>
</dbReference>
<organism evidence="3 4">
    <name type="scientific">Paenibacillus pabuli</name>
    <dbReference type="NCBI Taxonomy" id="1472"/>
    <lineage>
        <taxon>Bacteria</taxon>
        <taxon>Bacillati</taxon>
        <taxon>Bacillota</taxon>
        <taxon>Bacilli</taxon>
        <taxon>Bacillales</taxon>
        <taxon>Paenibacillaceae</taxon>
        <taxon>Paenibacillus</taxon>
    </lineage>
</organism>
<reference evidence="3 4" key="1">
    <citation type="submission" date="2018-06" db="EMBL/GenBank/DDBJ databases">
        <title>Freshwater and sediment microbial communities from various areas in North America, analyzing microbe dynamics in response to fracking.</title>
        <authorList>
            <person name="Lamendella R."/>
        </authorList>
    </citation>
    <scope>NUCLEOTIDE SEQUENCE [LARGE SCALE GENOMIC DNA]</scope>
    <source>
        <strain evidence="3 4">NG-13</strain>
    </source>
</reference>
<name>A0ABX9BU03_9BACL</name>
<dbReference type="Pfam" id="PF05593">
    <property type="entry name" value="RHS_repeat"/>
    <property type="match status" value="1"/>
</dbReference>
<dbReference type="Gene3D" id="2.170.16.10">
    <property type="entry name" value="Hedgehog/Intein (Hint) domain"/>
    <property type="match status" value="1"/>
</dbReference>
<dbReference type="InterPro" id="IPR003587">
    <property type="entry name" value="Hint_dom_N"/>
</dbReference>
<dbReference type="InterPro" id="IPR056823">
    <property type="entry name" value="TEN-like_YD-shell"/>
</dbReference>
<feature type="domain" description="Hint" evidence="2">
    <location>
        <begin position="1513"/>
        <end position="1607"/>
    </location>
</feature>
<dbReference type="SUPFAM" id="SSF51294">
    <property type="entry name" value="Hedgehog/intein (Hint) domain"/>
    <property type="match status" value="1"/>
</dbReference>
<dbReference type="Pfam" id="PF20148">
    <property type="entry name" value="DUF6531"/>
    <property type="match status" value="1"/>
</dbReference>
<dbReference type="PROSITE" id="PS50817">
    <property type="entry name" value="INTEIN_N_TER"/>
    <property type="match status" value="1"/>
</dbReference>
<dbReference type="Proteomes" id="UP000248827">
    <property type="component" value="Unassembled WGS sequence"/>
</dbReference>
<dbReference type="InterPro" id="IPR031325">
    <property type="entry name" value="RHS_repeat"/>
</dbReference>
<dbReference type="PROSITE" id="PS50818">
    <property type="entry name" value="INTEIN_C_TER"/>
    <property type="match status" value="1"/>
</dbReference>
<dbReference type="PANTHER" id="PTHR32305:SF15">
    <property type="entry name" value="PROTEIN RHSA-RELATED"/>
    <property type="match status" value="1"/>
</dbReference>
<evidence type="ECO:0000259" key="2">
    <source>
        <dbReference type="SMART" id="SM00306"/>
    </source>
</evidence>
<keyword evidence="1" id="KW-0677">Repeat</keyword>
<dbReference type="Pfam" id="PF25023">
    <property type="entry name" value="TEN_YD-shell"/>
    <property type="match status" value="2"/>
</dbReference>
<dbReference type="Gene3D" id="2.180.10.10">
    <property type="entry name" value="RHS repeat-associated core"/>
    <property type="match status" value="1"/>
</dbReference>
<accession>A0ABX9BU03</accession>
<dbReference type="InterPro" id="IPR045351">
    <property type="entry name" value="DUF6531"/>
</dbReference>
<evidence type="ECO:0000313" key="3">
    <source>
        <dbReference type="EMBL" id="RAJ03557.1"/>
    </source>
</evidence>
<dbReference type="NCBIfam" id="TIGR01443">
    <property type="entry name" value="intein_Cterm"/>
    <property type="match status" value="1"/>
</dbReference>
<dbReference type="InterPro" id="IPR006530">
    <property type="entry name" value="YD"/>
</dbReference>
<gene>
    <name evidence="3" type="ORF">DET54_101760</name>
</gene>
<evidence type="ECO:0000313" key="4">
    <source>
        <dbReference type="Proteomes" id="UP000248827"/>
    </source>
</evidence>
<keyword evidence="4" id="KW-1185">Reference proteome</keyword>
<dbReference type="NCBIfam" id="TIGR03696">
    <property type="entry name" value="Rhs_assc_core"/>
    <property type="match status" value="1"/>
</dbReference>